<feature type="compositionally biased region" description="Low complexity" evidence="6">
    <location>
        <begin position="67"/>
        <end position="80"/>
    </location>
</feature>
<dbReference type="STRING" id="7232.A0A484ARE9"/>
<dbReference type="GO" id="GO:0009225">
    <property type="term" value="P:nucleotide-sugar metabolic process"/>
    <property type="evidence" value="ECO:0007669"/>
    <property type="project" value="TreeGrafter"/>
</dbReference>
<dbReference type="AlphaFoldDB" id="A0A484ARE9"/>
<feature type="domain" description="PARG catalytic Macro" evidence="7">
    <location>
        <begin position="353"/>
        <end position="556"/>
    </location>
</feature>
<feature type="binding site" evidence="5">
    <location>
        <position position="388"/>
    </location>
    <ligand>
        <name>substrate</name>
    </ligand>
</feature>
<evidence type="ECO:0000259" key="8">
    <source>
        <dbReference type="Pfam" id="PF20811"/>
    </source>
</evidence>
<dbReference type="GO" id="GO:0005634">
    <property type="term" value="C:nucleus"/>
    <property type="evidence" value="ECO:0007669"/>
    <property type="project" value="TreeGrafter"/>
</dbReference>
<protein>
    <recommendedName>
        <fullName evidence="2">poly(ADP-ribose) glycohydrolase</fullName>
        <ecNumber evidence="2">3.2.1.143</ecNumber>
    </recommendedName>
</protein>
<dbReference type="PANTHER" id="PTHR12837:SF15">
    <property type="entry name" value="POLY(ADP-RIBOSE) GLYCOHYDROLASE"/>
    <property type="match status" value="1"/>
</dbReference>
<dbReference type="PANTHER" id="PTHR12837">
    <property type="entry name" value="POLY ADP-RIBOSE GLYCOHYDROLASE"/>
    <property type="match status" value="1"/>
</dbReference>
<evidence type="ECO:0000256" key="1">
    <source>
        <dbReference type="ARBA" id="ARBA00009545"/>
    </source>
</evidence>
<feature type="region of interest" description="Disordered" evidence="6">
    <location>
        <begin position="734"/>
        <end position="775"/>
    </location>
</feature>
<dbReference type="OrthoDB" id="1937899at2759"/>
<comment type="caution">
    <text evidence="9">The sequence shown here is derived from an EMBL/GenBank/DDBJ whole genome shotgun (WGS) entry which is preliminary data.</text>
</comment>
<sequence>SKTAGPMLRSSGHLSTLPKQLATLLRFQFVKHLANSKNTRVDYPMDGESNNSMKIDAPRQDTVDGRASPASSDNSAAGSDGESDTPWHWRCLPIEAVHRGLLPFELDHLGAVLPGAQHKVLYRHPIREPETEPPRPFRGSHRWDSDHVRLPCAPESKYPVAAEDGTSDIESRWGMIKRALQRPITSSKQLEAAILSYNSTYKDQWSFRALHKLFNDELDESESRVFFEDLLPRIIRLALRLPELIRAPIPLLKQHHTSAVSLTQEQISCLLANAFLCTFPRRNTLKRKSEYSNFPDINFNRLYQATGSAVLEKLKCIFHYFRRVCPTERDASNVPTGCLTFMRVSGKPEDEVNWHSSSAILASVPMHVNAGGTIEDQGVGLLQVDFANKFLGGGVLGHGCVQEEIRFVICPELLISKLFTECLLSTEALLMVGSERFSNYTGYASSFVWAGNHEDRTPYDKSRRRHTAIVAIDALRFDQQMQSHQYRQDLILRELNKASIGFRHWLSTPAPGVATGNWGCGAFGGDPHLKALIQIMVCAHHGRPLAYYTFGNRQLRDDLHELWQIFRAHGTTVNQLYSVLCPFKKMGAGRTLYAFVLENLKALHKVSDVQPKPADAVAPPAAAKQQQSPDLFADSDCSQNNGIVLSDNDDDDAEQEEANAMMLAASLDSGGAGGSSSSTSSSNSNHIATPATAAATAGAGAGAGVGAAAAATSSPAHAVGKRQQTLLEMLDKHYEQGQANGSKRQHQSTPADKCGKARKDCKDDDASTGNCNSRN</sequence>
<dbReference type="EC" id="3.2.1.143" evidence="2"/>
<feature type="compositionally biased region" description="Polar residues" evidence="6">
    <location>
        <begin position="737"/>
        <end position="750"/>
    </location>
</feature>
<dbReference type="GO" id="GO:0005975">
    <property type="term" value="P:carbohydrate metabolic process"/>
    <property type="evidence" value="ECO:0007669"/>
    <property type="project" value="InterPro"/>
</dbReference>
<feature type="non-terminal residue" evidence="9">
    <location>
        <position position="1"/>
    </location>
</feature>
<keyword evidence="3" id="KW-0378">Hydrolase</keyword>
<feature type="domain" description="PARG helical" evidence="8">
    <location>
        <begin position="218"/>
        <end position="343"/>
    </location>
</feature>
<dbReference type="GO" id="GO:1990966">
    <property type="term" value="P:ATP generation from poly-ADP-D-ribose"/>
    <property type="evidence" value="ECO:0007669"/>
    <property type="project" value="TreeGrafter"/>
</dbReference>
<organism evidence="9 10">
    <name type="scientific">Drosophila navojoa</name>
    <name type="common">Fruit fly</name>
    <dbReference type="NCBI Taxonomy" id="7232"/>
    <lineage>
        <taxon>Eukaryota</taxon>
        <taxon>Metazoa</taxon>
        <taxon>Ecdysozoa</taxon>
        <taxon>Arthropoda</taxon>
        <taxon>Hexapoda</taxon>
        <taxon>Insecta</taxon>
        <taxon>Pterygota</taxon>
        <taxon>Neoptera</taxon>
        <taxon>Endopterygota</taxon>
        <taxon>Diptera</taxon>
        <taxon>Brachycera</taxon>
        <taxon>Muscomorpha</taxon>
        <taxon>Ephydroidea</taxon>
        <taxon>Drosophilidae</taxon>
        <taxon>Drosophila</taxon>
    </lineage>
</organism>
<feature type="binding site" evidence="5">
    <location>
        <position position="402"/>
    </location>
    <ligand>
        <name>substrate</name>
    </ligand>
</feature>
<dbReference type="GO" id="GO:0006282">
    <property type="term" value="P:regulation of DNA repair"/>
    <property type="evidence" value="ECO:0007669"/>
    <property type="project" value="InterPro"/>
</dbReference>
<dbReference type="InterPro" id="IPR007724">
    <property type="entry name" value="Poly_GlycHdrlase"/>
</dbReference>
<feature type="compositionally biased region" description="Basic and acidic residues" evidence="6">
    <location>
        <begin position="753"/>
        <end position="765"/>
    </location>
</feature>
<reference evidence="9 10" key="1">
    <citation type="journal article" date="2019" name="J. Hered.">
        <title>An Improved Genome Assembly for Drosophila navojoa, the Basal Species in the mojavensis Cluster.</title>
        <authorList>
            <person name="Vanderlinde T."/>
            <person name="Dupim E.G."/>
            <person name="Nazario-Yepiz N.O."/>
            <person name="Carvalho A.B."/>
        </authorList>
    </citation>
    <scope>NUCLEOTIDE SEQUENCE [LARGE SCALE GENOMIC DNA]</scope>
    <source>
        <strain evidence="9">Navoj_Jal97</strain>
        <tissue evidence="9">Whole organism</tissue>
    </source>
</reference>
<accession>A0A484ARE9</accession>
<dbReference type="EMBL" id="LSRL02001562">
    <property type="protein sequence ID" value="TDG38964.1"/>
    <property type="molecule type" value="Genomic_DNA"/>
</dbReference>
<feature type="binding site" evidence="5">
    <location>
        <position position="443"/>
    </location>
    <ligand>
        <name>substrate</name>
    </ligand>
</feature>
<evidence type="ECO:0000313" key="10">
    <source>
        <dbReference type="Proteomes" id="UP000295192"/>
    </source>
</evidence>
<proteinExistence type="inferred from homology"/>
<dbReference type="InterPro" id="IPR048362">
    <property type="entry name" value="PARG_helical"/>
</dbReference>
<evidence type="ECO:0000256" key="5">
    <source>
        <dbReference type="PIRSR" id="PIRSR607724-2"/>
    </source>
</evidence>
<comment type="similarity">
    <text evidence="1">Belongs to the poly(ADP-ribose) glycohydrolase family.</text>
</comment>
<evidence type="ECO:0000256" key="2">
    <source>
        <dbReference type="ARBA" id="ARBA00012255"/>
    </source>
</evidence>
<feature type="active site" evidence="4">
    <location>
        <position position="385"/>
    </location>
</feature>
<feature type="region of interest" description="Disordered" evidence="6">
    <location>
        <begin position="611"/>
        <end position="633"/>
    </location>
</feature>
<name>A0A484ARE9_DRONA</name>
<dbReference type="Pfam" id="PF05028">
    <property type="entry name" value="PARG_cat_C"/>
    <property type="match status" value="1"/>
</dbReference>
<evidence type="ECO:0000256" key="6">
    <source>
        <dbReference type="SAM" id="MobiDB-lite"/>
    </source>
</evidence>
<evidence type="ECO:0000256" key="3">
    <source>
        <dbReference type="ARBA" id="ARBA00022801"/>
    </source>
</evidence>
<dbReference type="GO" id="GO:0005737">
    <property type="term" value="C:cytoplasm"/>
    <property type="evidence" value="ECO:0007669"/>
    <property type="project" value="TreeGrafter"/>
</dbReference>
<dbReference type="InterPro" id="IPR046372">
    <property type="entry name" value="PARG_cat_C"/>
</dbReference>
<keyword evidence="10" id="KW-1185">Reference proteome</keyword>
<feature type="active site" evidence="4">
    <location>
        <position position="403"/>
    </location>
</feature>
<feature type="region of interest" description="Disordered" evidence="6">
    <location>
        <begin position="39"/>
        <end position="84"/>
    </location>
</feature>
<dbReference type="Proteomes" id="UP000295192">
    <property type="component" value="Unassembled WGS sequence"/>
</dbReference>
<evidence type="ECO:0000256" key="4">
    <source>
        <dbReference type="PIRSR" id="PIRSR607724-1"/>
    </source>
</evidence>
<feature type="region of interest" description="Disordered" evidence="6">
    <location>
        <begin position="667"/>
        <end position="687"/>
    </location>
</feature>
<evidence type="ECO:0000259" key="7">
    <source>
        <dbReference type="Pfam" id="PF05028"/>
    </source>
</evidence>
<feature type="compositionally biased region" description="Low complexity" evidence="6">
    <location>
        <begin position="611"/>
        <end position="627"/>
    </location>
</feature>
<dbReference type="Pfam" id="PF20811">
    <property type="entry name" value="PARG_cat_N"/>
    <property type="match status" value="1"/>
</dbReference>
<dbReference type="OMA" id="WGMIERA"/>
<dbReference type="GO" id="GO:0004649">
    <property type="term" value="F:poly(ADP-ribose) glycohydrolase activity"/>
    <property type="evidence" value="ECO:0007669"/>
    <property type="project" value="UniProtKB-EC"/>
</dbReference>
<feature type="active site" evidence="4">
    <location>
        <position position="404"/>
    </location>
</feature>
<evidence type="ECO:0000313" key="9">
    <source>
        <dbReference type="EMBL" id="TDG38964.1"/>
    </source>
</evidence>
<gene>
    <name evidence="9" type="ORF">AWZ03_014613</name>
</gene>